<accession>E8RUK3</accession>
<evidence type="ECO:0008006" key="4">
    <source>
        <dbReference type="Google" id="ProtNLM"/>
    </source>
</evidence>
<dbReference type="EMBL" id="CP002396">
    <property type="protein sequence ID" value="ADU15128.1"/>
    <property type="molecule type" value="Genomic_DNA"/>
</dbReference>
<evidence type="ECO:0000256" key="1">
    <source>
        <dbReference type="SAM" id="SignalP"/>
    </source>
</evidence>
<keyword evidence="1" id="KW-0732">Signal</keyword>
<feature type="chain" id="PRO_5003230118" description="Lipoprotein" evidence="1">
    <location>
        <begin position="21"/>
        <end position="138"/>
    </location>
</feature>
<sequence>MKRLSVLFCAVSLLATPALACRSSMSETPILFDEVPMAPKETFIAQVRVLEYTTLDGEGVIAVEPLSVLSDHARPRRLLLSYHILSSCDRGPRVGEEGIVAGKIVSETDGEMRIFPYRGPSKARLSTIRREGGRLEVY</sequence>
<dbReference type="KEGG" id="aex:Astex_3496"/>
<dbReference type="Proteomes" id="UP000001492">
    <property type="component" value="Chromosome 2"/>
</dbReference>
<dbReference type="RefSeq" id="WP_013480942.1">
    <property type="nucleotide sequence ID" value="NC_014817.1"/>
</dbReference>
<protein>
    <recommendedName>
        <fullName evidence="4">Lipoprotein</fullName>
    </recommendedName>
</protein>
<feature type="signal peptide" evidence="1">
    <location>
        <begin position="1"/>
        <end position="20"/>
    </location>
</feature>
<organism evidence="2 3">
    <name type="scientific">Asticcacaulis excentricus (strain ATCC 15261 / DSM 4724 / KCTC 12464 / NCIMB 9791 / VKM B-1370 / CB 48)</name>
    <dbReference type="NCBI Taxonomy" id="573065"/>
    <lineage>
        <taxon>Bacteria</taxon>
        <taxon>Pseudomonadati</taxon>
        <taxon>Pseudomonadota</taxon>
        <taxon>Alphaproteobacteria</taxon>
        <taxon>Caulobacterales</taxon>
        <taxon>Caulobacteraceae</taxon>
        <taxon>Asticcacaulis</taxon>
    </lineage>
</organism>
<name>E8RUK3_ASTEC</name>
<evidence type="ECO:0000313" key="2">
    <source>
        <dbReference type="EMBL" id="ADU15128.1"/>
    </source>
</evidence>
<keyword evidence="3" id="KW-1185">Reference proteome</keyword>
<reference evidence="3" key="1">
    <citation type="submission" date="2010-12" db="EMBL/GenBank/DDBJ databases">
        <title>Complete sequence of chromosome 2 of Asticcacaulis excentricus CB 48.</title>
        <authorList>
            <consortium name="US DOE Joint Genome Institute"/>
            <person name="Lucas S."/>
            <person name="Copeland A."/>
            <person name="Lapidus A."/>
            <person name="Cheng J.-F."/>
            <person name="Bruce D."/>
            <person name="Goodwin L."/>
            <person name="Pitluck S."/>
            <person name="Teshima H."/>
            <person name="Davenport K."/>
            <person name="Detter J.C."/>
            <person name="Han C."/>
            <person name="Tapia R."/>
            <person name="Land M."/>
            <person name="Hauser L."/>
            <person name="Jeffries C."/>
            <person name="Kyrpides N."/>
            <person name="Ivanova N."/>
            <person name="Ovchinnikova G."/>
            <person name="Brun Y.V."/>
            <person name="Woyke T."/>
        </authorList>
    </citation>
    <scope>NUCLEOTIDE SEQUENCE [LARGE SCALE GENOMIC DNA]</scope>
    <source>
        <strain evidence="3">ATCC 15261 / DSM 4724 / KCTC 12464 / NCIMB 9791 / VKM B-1370 / CB 48</strain>
    </source>
</reference>
<gene>
    <name evidence="2" type="ordered locus">Astex_3496</name>
</gene>
<evidence type="ECO:0000313" key="3">
    <source>
        <dbReference type="Proteomes" id="UP000001492"/>
    </source>
</evidence>
<proteinExistence type="predicted"/>
<dbReference type="AlphaFoldDB" id="E8RUK3"/>
<dbReference type="HOGENOM" id="CLU_1851049_0_0_5"/>